<dbReference type="GO" id="GO:0008933">
    <property type="term" value="F:peptidoglycan lytic transglycosylase activity"/>
    <property type="evidence" value="ECO:0007669"/>
    <property type="project" value="TreeGrafter"/>
</dbReference>
<evidence type="ECO:0000313" key="4">
    <source>
        <dbReference type="EMBL" id="SIQ77052.1"/>
    </source>
</evidence>
<dbReference type="PANTHER" id="PTHR30163">
    <property type="entry name" value="MEMBRANE-BOUND LYTIC MUREIN TRANSGLYCOSYLASE B"/>
    <property type="match status" value="1"/>
</dbReference>
<evidence type="ECO:0000256" key="2">
    <source>
        <dbReference type="SAM" id="SignalP"/>
    </source>
</evidence>
<gene>
    <name evidence="4" type="ORF">SAMN05421829_106286</name>
</gene>
<dbReference type="AlphaFoldDB" id="A0A1N6VGS1"/>
<reference evidence="5" key="1">
    <citation type="submission" date="2017-01" db="EMBL/GenBank/DDBJ databases">
        <authorList>
            <person name="Varghese N."/>
            <person name="Submissions S."/>
        </authorList>
    </citation>
    <scope>NUCLEOTIDE SEQUENCE [LARGE SCALE GENOMIC DNA]</scope>
    <source>
        <strain evidence="5">ATCC 51758</strain>
    </source>
</reference>
<dbReference type="SUPFAM" id="SSF53955">
    <property type="entry name" value="Lysozyme-like"/>
    <property type="match status" value="1"/>
</dbReference>
<feature type="signal peptide" evidence="2">
    <location>
        <begin position="1"/>
        <end position="21"/>
    </location>
</feature>
<dbReference type="Gene3D" id="1.10.530.10">
    <property type="match status" value="1"/>
</dbReference>
<dbReference type="Proteomes" id="UP000186819">
    <property type="component" value="Unassembled WGS sequence"/>
</dbReference>
<dbReference type="Pfam" id="PF13406">
    <property type="entry name" value="SLT_2"/>
    <property type="match status" value="1"/>
</dbReference>
<dbReference type="NCBIfam" id="TIGR02282">
    <property type="entry name" value="MltB"/>
    <property type="match status" value="1"/>
</dbReference>
<dbReference type="CDD" id="cd13399">
    <property type="entry name" value="Slt35-like"/>
    <property type="match status" value="1"/>
</dbReference>
<dbReference type="STRING" id="34027.SAMN05421829_106286"/>
<evidence type="ECO:0000256" key="1">
    <source>
        <dbReference type="PIRSR" id="PIRSR611757-1"/>
    </source>
</evidence>
<proteinExistence type="predicted"/>
<organism evidence="4 5">
    <name type="scientific">Aromatoleum tolulyticum</name>
    <dbReference type="NCBI Taxonomy" id="34027"/>
    <lineage>
        <taxon>Bacteria</taxon>
        <taxon>Pseudomonadati</taxon>
        <taxon>Pseudomonadota</taxon>
        <taxon>Betaproteobacteria</taxon>
        <taxon>Rhodocyclales</taxon>
        <taxon>Rhodocyclaceae</taxon>
        <taxon>Aromatoleum</taxon>
    </lineage>
</organism>
<dbReference type="InterPro" id="IPR031304">
    <property type="entry name" value="SLT_2"/>
</dbReference>
<keyword evidence="2" id="KW-0732">Signal</keyword>
<evidence type="ECO:0000313" key="5">
    <source>
        <dbReference type="Proteomes" id="UP000186819"/>
    </source>
</evidence>
<name>A0A1N6VGS1_9RHOO</name>
<accession>A0A1N6VGS1</accession>
<feature type="domain" description="Transglycosylase SLT" evidence="3">
    <location>
        <begin position="32"/>
        <end position="323"/>
    </location>
</feature>
<feature type="active site" evidence="1">
    <location>
        <position position="125"/>
    </location>
</feature>
<dbReference type="EMBL" id="FTMD01000006">
    <property type="protein sequence ID" value="SIQ77052.1"/>
    <property type="molecule type" value="Genomic_DNA"/>
</dbReference>
<dbReference type="GO" id="GO:0009253">
    <property type="term" value="P:peptidoglycan catabolic process"/>
    <property type="evidence" value="ECO:0007669"/>
    <property type="project" value="TreeGrafter"/>
</dbReference>
<dbReference type="InterPro" id="IPR011757">
    <property type="entry name" value="Lytic_transglycosylase_MltB"/>
</dbReference>
<dbReference type="InterPro" id="IPR043426">
    <property type="entry name" value="MltB-like"/>
</dbReference>
<dbReference type="RefSeq" id="WP_076602269.1">
    <property type="nucleotide sequence ID" value="NZ_FTMD01000006.1"/>
</dbReference>
<evidence type="ECO:0000259" key="3">
    <source>
        <dbReference type="Pfam" id="PF13406"/>
    </source>
</evidence>
<keyword evidence="5" id="KW-1185">Reference proteome</keyword>
<feature type="chain" id="PRO_5013269631" evidence="2">
    <location>
        <begin position="22"/>
        <end position="336"/>
    </location>
</feature>
<dbReference type="InterPro" id="IPR023346">
    <property type="entry name" value="Lysozyme-like_dom_sf"/>
</dbReference>
<dbReference type="OrthoDB" id="9772911at2"/>
<sequence length="336" mass="36338">MKRTLAVAALSLGLISQPSLANGSYAERPEAIRFADSMQEKHGFDRDAVLAALAQARPEPRVIDLIRPPATPGTRSWQRYRARFLDGKRIDGGIAFWQAHAAALQKAADRYGVPPEIVVAIIGVETYYGRNTGNFETVSALATLAFDYPPRAALFLGELEQLFLLAREQVRDPLSYYGSYAGALGYPQFLPSSIRSYAVDFDGNGHIDFDNEPVDAIGSVANYLARHGWVRGEAVAIPALVPPEADAQTLVNAGIEPSLAPETIASAGIVAASASPPAAPATLVDLATPGAPTEYWLGYRNFYVITRYNKSSFYAMAVYELARALRDQYANLAAPQ</sequence>
<dbReference type="PANTHER" id="PTHR30163:SF9">
    <property type="entry name" value="MEMBRANE-BOUND LYTIC MUREIN TRANSGLYCOSYLASE B"/>
    <property type="match status" value="1"/>
</dbReference>
<dbReference type="Gene3D" id="1.10.8.350">
    <property type="entry name" value="Bacterial muramidase"/>
    <property type="match status" value="1"/>
</dbReference>
<dbReference type="FunFam" id="1.10.8.350:FF:000001">
    <property type="entry name" value="Lytic murein transglycosylase B"/>
    <property type="match status" value="1"/>
</dbReference>
<protein>
    <submittedName>
        <fullName evidence="4">Membrane-bound lytic murein transglycosylase B</fullName>
    </submittedName>
</protein>